<keyword evidence="5" id="KW-0809">Transit peptide</keyword>
<dbReference type="RefSeq" id="WP_375556438.1">
    <property type="nucleotide sequence ID" value="NZ_JBBVGT010000002.1"/>
</dbReference>
<evidence type="ECO:0000259" key="11">
    <source>
        <dbReference type="Pfam" id="PF22366"/>
    </source>
</evidence>
<evidence type="ECO:0000256" key="5">
    <source>
        <dbReference type="ARBA" id="ARBA00022946"/>
    </source>
</evidence>
<dbReference type="PRINTS" id="PR00411">
    <property type="entry name" value="PNDRDTASEI"/>
</dbReference>
<gene>
    <name evidence="12" type="ORF">WKR92_03435</name>
</gene>
<name>A0ABV5CBF7_9SPHI</name>
<dbReference type="Pfam" id="PF07992">
    <property type="entry name" value="Pyr_redox_2"/>
    <property type="match status" value="1"/>
</dbReference>
<dbReference type="SUPFAM" id="SSF51905">
    <property type="entry name" value="FAD/NAD(P)-binding domain"/>
    <property type="match status" value="2"/>
</dbReference>
<keyword evidence="13" id="KW-1185">Reference proteome</keyword>
<dbReference type="InterPro" id="IPR023753">
    <property type="entry name" value="FAD/NAD-binding_dom"/>
</dbReference>
<dbReference type="InterPro" id="IPR045024">
    <property type="entry name" value="NDH-2"/>
</dbReference>
<evidence type="ECO:0000256" key="1">
    <source>
        <dbReference type="ARBA" id="ARBA00005272"/>
    </source>
</evidence>
<feature type="transmembrane region" description="Helical" evidence="9">
    <location>
        <begin position="379"/>
        <end position="396"/>
    </location>
</feature>
<evidence type="ECO:0000256" key="8">
    <source>
        <dbReference type="ARBA" id="ARBA00047599"/>
    </source>
</evidence>
<proteinExistence type="inferred from homology"/>
<keyword evidence="6 12" id="KW-0560">Oxidoreductase</keyword>
<keyword evidence="4" id="KW-0274">FAD</keyword>
<dbReference type="EMBL" id="JBBVGT010000002">
    <property type="protein sequence ID" value="MFB5944879.1"/>
    <property type="molecule type" value="Genomic_DNA"/>
</dbReference>
<protein>
    <recommendedName>
        <fullName evidence="2">NADH:ubiquinone reductase (non-electrogenic)</fullName>
        <ecNumber evidence="2">1.6.5.9</ecNumber>
    </recommendedName>
</protein>
<evidence type="ECO:0000259" key="10">
    <source>
        <dbReference type="Pfam" id="PF07992"/>
    </source>
</evidence>
<dbReference type="EC" id="1.6.5.9" evidence="2"/>
<dbReference type="PRINTS" id="PR00368">
    <property type="entry name" value="FADPNR"/>
</dbReference>
<dbReference type="InterPro" id="IPR036188">
    <property type="entry name" value="FAD/NAD-bd_sf"/>
</dbReference>
<feature type="domain" description="External alternative NADH-ubiquinone oxidoreductase-like C-terminal" evidence="11">
    <location>
        <begin position="356"/>
        <end position="408"/>
    </location>
</feature>
<dbReference type="InterPro" id="IPR054585">
    <property type="entry name" value="NDH2-like_C"/>
</dbReference>
<evidence type="ECO:0000256" key="7">
    <source>
        <dbReference type="ARBA" id="ARBA00023027"/>
    </source>
</evidence>
<comment type="catalytic activity">
    <reaction evidence="8">
        <text>a quinone + NADH + H(+) = a quinol + NAD(+)</text>
        <dbReference type="Rhea" id="RHEA:46160"/>
        <dbReference type="ChEBI" id="CHEBI:15378"/>
        <dbReference type="ChEBI" id="CHEBI:24646"/>
        <dbReference type="ChEBI" id="CHEBI:57540"/>
        <dbReference type="ChEBI" id="CHEBI:57945"/>
        <dbReference type="ChEBI" id="CHEBI:132124"/>
        <dbReference type="EC" id="1.6.5.9"/>
    </reaction>
</comment>
<evidence type="ECO:0000256" key="2">
    <source>
        <dbReference type="ARBA" id="ARBA00012637"/>
    </source>
</evidence>
<dbReference type="Gene3D" id="3.50.50.100">
    <property type="match status" value="1"/>
</dbReference>
<evidence type="ECO:0000256" key="4">
    <source>
        <dbReference type="ARBA" id="ARBA00022827"/>
    </source>
</evidence>
<organism evidence="12 13">
    <name type="scientific">Albibacterium profundi</name>
    <dbReference type="NCBI Taxonomy" id="3134906"/>
    <lineage>
        <taxon>Bacteria</taxon>
        <taxon>Pseudomonadati</taxon>
        <taxon>Bacteroidota</taxon>
        <taxon>Sphingobacteriia</taxon>
        <taxon>Sphingobacteriales</taxon>
        <taxon>Sphingobacteriaceae</taxon>
        <taxon>Albibacterium</taxon>
    </lineage>
</organism>
<dbReference type="Proteomes" id="UP001580928">
    <property type="component" value="Unassembled WGS sequence"/>
</dbReference>
<keyword evidence="9" id="KW-0812">Transmembrane</keyword>
<feature type="domain" description="FAD/NAD(P)-binding" evidence="10">
    <location>
        <begin position="7"/>
        <end position="332"/>
    </location>
</feature>
<sequence length="437" mass="48755">METKTERVVIVGGGFAGLNVLKKLANNPHFEVILVDKNNYHFFPPLIYQVSTAFIENSNISYPFRRMFQSMNNVRFHMGSLVKVDPAENTVETTTGTLRYDYLVLALGTETNFFGMENVKQHALPMKTIKDALKLRDHLLLMMEKAVRTKNKFERNKYFNIVISGGGPTGVEIAGMLAEMVHKIGAKDYPEITDRNLKIYLIDAAPTLLGPMSTKSQQEAAKVLTKLGVIIKLDTPVKDYVNGKVILGNGETIATSALIWTSGVVACEVPGLPPSVIGRGRRIIVNEFNQIAAPNSSLPDNIYVIGDIALQTSDKNFPNGHPQLAQVAIQQGDLLGANLKRMSKEEFLEPFSYNDKGSMAIISKYKAVVDLPKGHFKGFFAWLVWLFIHLIPIAGFRNKFTLTFNWFWAFVTNDPTLRLIIGSGKKEEEDTKSELPK</sequence>
<evidence type="ECO:0000256" key="3">
    <source>
        <dbReference type="ARBA" id="ARBA00022630"/>
    </source>
</evidence>
<comment type="similarity">
    <text evidence="1">Belongs to the NADH dehydrogenase family.</text>
</comment>
<accession>A0ABV5CBF7</accession>
<dbReference type="PANTHER" id="PTHR43706">
    <property type="entry name" value="NADH DEHYDROGENASE"/>
    <property type="match status" value="1"/>
</dbReference>
<evidence type="ECO:0000256" key="6">
    <source>
        <dbReference type="ARBA" id="ARBA00023002"/>
    </source>
</evidence>
<evidence type="ECO:0000313" key="13">
    <source>
        <dbReference type="Proteomes" id="UP001580928"/>
    </source>
</evidence>
<evidence type="ECO:0000256" key="9">
    <source>
        <dbReference type="SAM" id="Phobius"/>
    </source>
</evidence>
<reference evidence="12 13" key="1">
    <citation type="submission" date="2024-04" db="EMBL/GenBank/DDBJ databases">
        <title>Albibacterium profundi sp. nov., isolated from sediment of the Challenger Deep of Mariana Trench.</title>
        <authorList>
            <person name="Wang Y."/>
        </authorList>
    </citation>
    <scope>NUCLEOTIDE SEQUENCE [LARGE SCALE GENOMIC DNA]</scope>
    <source>
        <strain evidence="12 13">RHL897</strain>
    </source>
</reference>
<dbReference type="Pfam" id="PF22366">
    <property type="entry name" value="NDH2_C"/>
    <property type="match status" value="1"/>
</dbReference>
<keyword evidence="9" id="KW-0472">Membrane</keyword>
<evidence type="ECO:0000313" key="12">
    <source>
        <dbReference type="EMBL" id="MFB5944879.1"/>
    </source>
</evidence>
<dbReference type="GO" id="GO:0016491">
    <property type="term" value="F:oxidoreductase activity"/>
    <property type="evidence" value="ECO:0007669"/>
    <property type="project" value="UniProtKB-KW"/>
</dbReference>
<keyword evidence="9" id="KW-1133">Transmembrane helix</keyword>
<comment type="caution">
    <text evidence="12">The sequence shown here is derived from an EMBL/GenBank/DDBJ whole genome shotgun (WGS) entry which is preliminary data.</text>
</comment>
<keyword evidence="3" id="KW-0285">Flavoprotein</keyword>
<keyword evidence="7" id="KW-0520">NAD</keyword>
<dbReference type="PANTHER" id="PTHR43706:SF47">
    <property type="entry name" value="EXTERNAL NADH-UBIQUINONE OXIDOREDUCTASE 1, MITOCHONDRIAL-RELATED"/>
    <property type="match status" value="1"/>
</dbReference>